<organism evidence="1 2">
    <name type="scientific">Sphingomonas colocasiae</name>
    <dbReference type="NCBI Taxonomy" id="1848973"/>
    <lineage>
        <taxon>Bacteria</taxon>
        <taxon>Pseudomonadati</taxon>
        <taxon>Pseudomonadota</taxon>
        <taxon>Alphaproteobacteria</taxon>
        <taxon>Sphingomonadales</taxon>
        <taxon>Sphingomonadaceae</taxon>
        <taxon>Sphingomonas</taxon>
    </lineage>
</organism>
<name>A0ABS7PMG3_9SPHN</name>
<accession>A0ABS7PMG3</accession>
<comment type="caution">
    <text evidence="1">The sequence shown here is derived from an EMBL/GenBank/DDBJ whole genome shotgun (WGS) entry which is preliminary data.</text>
</comment>
<gene>
    <name evidence="1" type="ORF">K7G82_09390</name>
</gene>
<keyword evidence="2" id="KW-1185">Reference proteome</keyword>
<evidence type="ECO:0000313" key="2">
    <source>
        <dbReference type="Proteomes" id="UP000706039"/>
    </source>
</evidence>
<dbReference type="RefSeq" id="WP_222989581.1">
    <property type="nucleotide sequence ID" value="NZ_JAINVV010000004.1"/>
</dbReference>
<reference evidence="1 2" key="1">
    <citation type="submission" date="2021-08" db="EMBL/GenBank/DDBJ databases">
        <authorList>
            <person name="Tuo L."/>
        </authorList>
    </citation>
    <scope>NUCLEOTIDE SEQUENCE [LARGE SCALE GENOMIC DNA]</scope>
    <source>
        <strain evidence="1 2">JCM 31229</strain>
    </source>
</reference>
<dbReference type="Proteomes" id="UP000706039">
    <property type="component" value="Unassembled WGS sequence"/>
</dbReference>
<protein>
    <submittedName>
        <fullName evidence="1">Uncharacterized protein</fullName>
    </submittedName>
</protein>
<sequence length="206" mass="21809">MTVMSAGRERGFQPAGAMSAKSQSGDAAVALAYATLSRGARFLGAGLVISPVAYRAYPMAYGAKVLGNGLRELDRFLNILIGEVARACGAPVSPNERNTANKLRRLRHALAVSDSDHARLVAMGRSRDCLFHCSGRVHRGDRPGDSRITAGWPEAVPHRVAVGGELTMTASELAEICDFYVAIADGLMPLASVPHRSARTSLNPPA</sequence>
<proteinExistence type="predicted"/>
<dbReference type="EMBL" id="JAINVV010000004">
    <property type="protein sequence ID" value="MBY8822505.1"/>
    <property type="molecule type" value="Genomic_DNA"/>
</dbReference>
<evidence type="ECO:0000313" key="1">
    <source>
        <dbReference type="EMBL" id="MBY8822505.1"/>
    </source>
</evidence>